<evidence type="ECO:0000256" key="6">
    <source>
        <dbReference type="RuleBase" id="RU000461"/>
    </source>
</evidence>
<dbReference type="GO" id="GO:0020037">
    <property type="term" value="F:heme binding"/>
    <property type="evidence" value="ECO:0007669"/>
    <property type="project" value="InterPro"/>
</dbReference>
<dbReference type="GO" id="GO:0004497">
    <property type="term" value="F:monooxygenase activity"/>
    <property type="evidence" value="ECO:0007669"/>
    <property type="project" value="UniProtKB-KW"/>
</dbReference>
<keyword evidence="3 6" id="KW-0479">Metal-binding</keyword>
<dbReference type="Gene3D" id="1.10.630.10">
    <property type="entry name" value="Cytochrome P450"/>
    <property type="match status" value="1"/>
</dbReference>
<gene>
    <name evidence="8" type="ORF">N7460_012273</name>
</gene>
<keyword evidence="9" id="KW-1185">Reference proteome</keyword>
<comment type="similarity">
    <text evidence="2 6">Belongs to the cytochrome P450 family.</text>
</comment>
<protein>
    <submittedName>
        <fullName evidence="8">Cytochrome P450</fullName>
    </submittedName>
</protein>
<dbReference type="InterPro" id="IPR001128">
    <property type="entry name" value="Cyt_P450"/>
</dbReference>
<dbReference type="InterPro" id="IPR017972">
    <property type="entry name" value="Cyt_P450_CS"/>
</dbReference>
<proteinExistence type="inferred from homology"/>
<dbReference type="AlphaFoldDB" id="A0AAD6I1Y5"/>
<evidence type="ECO:0000256" key="1">
    <source>
        <dbReference type="ARBA" id="ARBA00001971"/>
    </source>
</evidence>
<dbReference type="Pfam" id="PF00067">
    <property type="entry name" value="p450"/>
    <property type="match status" value="1"/>
</dbReference>
<dbReference type="Proteomes" id="UP001219568">
    <property type="component" value="Unassembled WGS sequence"/>
</dbReference>
<dbReference type="PRINTS" id="PR00385">
    <property type="entry name" value="P450"/>
</dbReference>
<dbReference type="PRINTS" id="PR00359">
    <property type="entry name" value="BP450"/>
</dbReference>
<keyword evidence="5 6" id="KW-0408">Iron</keyword>
<feature type="transmembrane region" description="Helical" evidence="7">
    <location>
        <begin position="20"/>
        <end position="41"/>
    </location>
</feature>
<keyword evidence="6" id="KW-0503">Monooxygenase</keyword>
<dbReference type="PANTHER" id="PTHR24305">
    <property type="entry name" value="CYTOCHROME P450"/>
    <property type="match status" value="1"/>
</dbReference>
<name>A0AAD6I1Y5_PENCN</name>
<organism evidence="8 9">
    <name type="scientific">Penicillium canescens</name>
    <dbReference type="NCBI Taxonomy" id="5083"/>
    <lineage>
        <taxon>Eukaryota</taxon>
        <taxon>Fungi</taxon>
        <taxon>Dikarya</taxon>
        <taxon>Ascomycota</taxon>
        <taxon>Pezizomycotina</taxon>
        <taxon>Eurotiomycetes</taxon>
        <taxon>Eurotiomycetidae</taxon>
        <taxon>Eurotiales</taxon>
        <taxon>Aspergillaceae</taxon>
        <taxon>Penicillium</taxon>
    </lineage>
</organism>
<keyword evidence="7" id="KW-0472">Membrane</keyword>
<evidence type="ECO:0000256" key="3">
    <source>
        <dbReference type="ARBA" id="ARBA00022723"/>
    </source>
</evidence>
<dbReference type="GO" id="GO:0005506">
    <property type="term" value="F:iron ion binding"/>
    <property type="evidence" value="ECO:0007669"/>
    <property type="project" value="InterPro"/>
</dbReference>
<comment type="caution">
    <text evidence="8">The sequence shown here is derived from an EMBL/GenBank/DDBJ whole genome shotgun (WGS) entry which is preliminary data.</text>
</comment>
<keyword evidence="4 6" id="KW-0560">Oxidoreductase</keyword>
<dbReference type="InterPro" id="IPR002397">
    <property type="entry name" value="Cyt_P450_B"/>
</dbReference>
<dbReference type="SUPFAM" id="SSF48264">
    <property type="entry name" value="Cytochrome P450"/>
    <property type="match status" value="1"/>
</dbReference>
<keyword evidence="7" id="KW-1133">Transmembrane helix</keyword>
<dbReference type="InterPro" id="IPR050121">
    <property type="entry name" value="Cytochrome_P450_monoxygenase"/>
</dbReference>
<evidence type="ECO:0000256" key="5">
    <source>
        <dbReference type="ARBA" id="ARBA00023004"/>
    </source>
</evidence>
<evidence type="ECO:0000313" key="8">
    <source>
        <dbReference type="EMBL" id="KAJ6027456.1"/>
    </source>
</evidence>
<reference evidence="8" key="1">
    <citation type="journal article" date="2023" name="IMA Fungus">
        <title>Comparative genomic study of the Penicillium genus elucidates a diverse pangenome and 15 lateral gene transfer events.</title>
        <authorList>
            <person name="Petersen C."/>
            <person name="Sorensen T."/>
            <person name="Nielsen M.R."/>
            <person name="Sondergaard T.E."/>
            <person name="Sorensen J.L."/>
            <person name="Fitzpatrick D.A."/>
            <person name="Frisvad J.C."/>
            <person name="Nielsen K.L."/>
        </authorList>
    </citation>
    <scope>NUCLEOTIDE SEQUENCE</scope>
    <source>
        <strain evidence="8">IBT 15450</strain>
    </source>
</reference>
<evidence type="ECO:0000313" key="9">
    <source>
        <dbReference type="Proteomes" id="UP001219568"/>
    </source>
</evidence>
<dbReference type="InterPro" id="IPR036396">
    <property type="entry name" value="Cyt_P450_sf"/>
</dbReference>
<evidence type="ECO:0000256" key="7">
    <source>
        <dbReference type="SAM" id="Phobius"/>
    </source>
</evidence>
<comment type="cofactor">
    <cofactor evidence="1">
        <name>heme</name>
        <dbReference type="ChEBI" id="CHEBI:30413"/>
    </cofactor>
</comment>
<dbReference type="PANTHER" id="PTHR24305:SF166">
    <property type="entry name" value="CYTOCHROME P450 12A4, MITOCHONDRIAL-RELATED"/>
    <property type="match status" value="1"/>
</dbReference>
<keyword evidence="7" id="KW-0812">Transmembrane</keyword>
<dbReference type="PROSITE" id="PS00086">
    <property type="entry name" value="CYTOCHROME_P450"/>
    <property type="match status" value="1"/>
</dbReference>
<dbReference type="EMBL" id="JAQJZL010000015">
    <property type="protein sequence ID" value="KAJ6027456.1"/>
    <property type="molecule type" value="Genomic_DNA"/>
</dbReference>
<sequence>MENLQSPLEHDSQWFPRVRLYIYSAVFIYVFGQIWVYPTFVSPLRHLPTIKYSLCALKVGYDRRRPLQWMRTLPNSGLIHIYDSLLGVGFVFPTTYDATKDVLNNSTGFEKPPLLRRILSRILGDGLVATEGLQHQQYRRLQNPAFAAKNVRQLHDIVWAQATLLLQQLQQQLDTNPQPVNLSDWAHRFSLDTIALLATGHNMGVLVKPNKLSAMLYSATEPSISKLCMFFTWVFTPRLEDTLHSYFWGVIRQAKLPTLKVTTKHENQYLLSAVLGSPELSDEEKLDQLLTTVFAGNETSNNAIVRCCDLLCRNPALQERLRDEIRAFIPSPSQKTASADQVESLSLLHGVVEEVLRLYPTIPTTLRVALHDTCIQGMHIPKGTNIVVDFHGLNRDRAVWGQDADAFKPERWLDGDRRLVTHHGQTHLSFSSGAHNCIGREVARATIRCVIVALVGRFVMELVHPEREIQEAGASAMRSIHKVEIKLKPIEGW</sequence>
<accession>A0AAD6I1Y5</accession>
<reference evidence="8" key="2">
    <citation type="submission" date="2023-01" db="EMBL/GenBank/DDBJ databases">
        <authorList>
            <person name="Petersen C."/>
        </authorList>
    </citation>
    <scope>NUCLEOTIDE SEQUENCE</scope>
    <source>
        <strain evidence="8">IBT 15450</strain>
    </source>
</reference>
<evidence type="ECO:0000256" key="4">
    <source>
        <dbReference type="ARBA" id="ARBA00023002"/>
    </source>
</evidence>
<keyword evidence="6" id="KW-0349">Heme</keyword>
<dbReference type="GO" id="GO:0016705">
    <property type="term" value="F:oxidoreductase activity, acting on paired donors, with incorporation or reduction of molecular oxygen"/>
    <property type="evidence" value="ECO:0007669"/>
    <property type="project" value="InterPro"/>
</dbReference>
<evidence type="ECO:0000256" key="2">
    <source>
        <dbReference type="ARBA" id="ARBA00010617"/>
    </source>
</evidence>
<dbReference type="GO" id="GO:0043386">
    <property type="term" value="P:mycotoxin biosynthetic process"/>
    <property type="evidence" value="ECO:0007669"/>
    <property type="project" value="UniProtKB-ARBA"/>
</dbReference>